<sequence>MGCAASLVQAGDLHVSAAASLTNAFQEIAQTYEARHAGAKVLLNFGASGALLQQMAKGAPVDVFASADMETMDMAEKQKLVAAGERRDFVRNSLVVIVPRDSKLAVARLQDLGQPAVQKLAIGNPASVPAGRYTRHALEAAKMWTGIEAKAIHTQNVRQALDYVARGEVDAGFVYGTDAALMKDKVKLAFDVPLDVAISYPIARTAGAANPAEARSFIDFVLSPAGQAVLAKYGFQKP</sequence>
<evidence type="ECO:0000256" key="2">
    <source>
        <dbReference type="ARBA" id="ARBA00022723"/>
    </source>
</evidence>
<gene>
    <name evidence="4" type="primary">modA</name>
    <name evidence="4" type="ORF">ACFPO9_15305</name>
</gene>
<protein>
    <submittedName>
        <fullName evidence="4">Molybdate ABC transporter substrate-binding protein</fullName>
    </submittedName>
</protein>
<evidence type="ECO:0000256" key="1">
    <source>
        <dbReference type="ARBA" id="ARBA00009175"/>
    </source>
</evidence>
<comment type="similarity">
    <text evidence="1">Belongs to the bacterial solute-binding protein ModA family.</text>
</comment>
<dbReference type="PANTHER" id="PTHR30632:SF0">
    <property type="entry name" value="SULFATE-BINDING PROTEIN"/>
    <property type="match status" value="1"/>
</dbReference>
<dbReference type="Proteomes" id="UP001596086">
    <property type="component" value="Unassembled WGS sequence"/>
</dbReference>
<keyword evidence="3" id="KW-0732">Signal</keyword>
<dbReference type="Gene3D" id="3.40.190.10">
    <property type="entry name" value="Periplasmic binding protein-like II"/>
    <property type="match status" value="2"/>
</dbReference>
<proteinExistence type="inferred from homology"/>
<dbReference type="SUPFAM" id="SSF53850">
    <property type="entry name" value="Periplasmic binding protein-like II"/>
    <property type="match status" value="1"/>
</dbReference>
<evidence type="ECO:0000313" key="4">
    <source>
        <dbReference type="EMBL" id="MFC5549882.1"/>
    </source>
</evidence>
<dbReference type="RefSeq" id="WP_379772145.1">
    <property type="nucleotide sequence ID" value="NZ_JBHSMZ010000010.1"/>
</dbReference>
<dbReference type="PANTHER" id="PTHR30632">
    <property type="entry name" value="MOLYBDATE-BINDING PERIPLASMIC PROTEIN"/>
    <property type="match status" value="1"/>
</dbReference>
<reference evidence="5" key="1">
    <citation type="journal article" date="2019" name="Int. J. Syst. Evol. Microbiol.">
        <title>The Global Catalogue of Microorganisms (GCM) 10K type strain sequencing project: providing services to taxonomists for standard genome sequencing and annotation.</title>
        <authorList>
            <consortium name="The Broad Institute Genomics Platform"/>
            <consortium name="The Broad Institute Genome Sequencing Center for Infectious Disease"/>
            <person name="Wu L."/>
            <person name="Ma J."/>
        </authorList>
    </citation>
    <scope>NUCLEOTIDE SEQUENCE [LARGE SCALE GENOMIC DNA]</scope>
    <source>
        <strain evidence="5">CGMCC 4.5798</strain>
    </source>
</reference>
<dbReference type="PIRSF" id="PIRSF004846">
    <property type="entry name" value="ModA"/>
    <property type="match status" value="1"/>
</dbReference>
<dbReference type="InterPro" id="IPR005950">
    <property type="entry name" value="ModA"/>
</dbReference>
<evidence type="ECO:0000313" key="5">
    <source>
        <dbReference type="Proteomes" id="UP001596086"/>
    </source>
</evidence>
<name>A0ABW0RZ68_9BURK</name>
<dbReference type="Pfam" id="PF13531">
    <property type="entry name" value="SBP_bac_11"/>
    <property type="match status" value="1"/>
</dbReference>
<dbReference type="EMBL" id="JBHSMZ010000010">
    <property type="protein sequence ID" value="MFC5549882.1"/>
    <property type="molecule type" value="Genomic_DNA"/>
</dbReference>
<organism evidence="4 5">
    <name type="scientific">Massilia aerilata</name>
    <dbReference type="NCBI Taxonomy" id="453817"/>
    <lineage>
        <taxon>Bacteria</taxon>
        <taxon>Pseudomonadati</taxon>
        <taxon>Pseudomonadota</taxon>
        <taxon>Betaproteobacteria</taxon>
        <taxon>Burkholderiales</taxon>
        <taxon>Oxalobacteraceae</taxon>
        <taxon>Telluria group</taxon>
        <taxon>Massilia</taxon>
    </lineage>
</organism>
<keyword evidence="5" id="KW-1185">Reference proteome</keyword>
<dbReference type="NCBIfam" id="TIGR01256">
    <property type="entry name" value="modA"/>
    <property type="match status" value="1"/>
</dbReference>
<keyword evidence="2" id="KW-0479">Metal-binding</keyword>
<comment type="caution">
    <text evidence="4">The sequence shown here is derived from an EMBL/GenBank/DDBJ whole genome shotgun (WGS) entry which is preliminary data.</text>
</comment>
<evidence type="ECO:0000256" key="3">
    <source>
        <dbReference type="ARBA" id="ARBA00022729"/>
    </source>
</evidence>
<dbReference type="InterPro" id="IPR050682">
    <property type="entry name" value="ModA/WtpA"/>
</dbReference>
<accession>A0ABW0RZ68</accession>